<name>A0A444HHF2_RHILE</name>
<evidence type="ECO:0000313" key="2">
    <source>
        <dbReference type="EMBL" id="RWX20768.1"/>
    </source>
</evidence>
<dbReference type="SUPFAM" id="SSF47240">
    <property type="entry name" value="Ferritin-like"/>
    <property type="match status" value="1"/>
</dbReference>
<organism evidence="2 3">
    <name type="scientific">Rhizobium leguminosarum</name>
    <dbReference type="NCBI Taxonomy" id="384"/>
    <lineage>
        <taxon>Bacteria</taxon>
        <taxon>Pseudomonadati</taxon>
        <taxon>Pseudomonadota</taxon>
        <taxon>Alphaproteobacteria</taxon>
        <taxon>Hyphomicrobiales</taxon>
        <taxon>Rhizobiaceae</taxon>
        <taxon>Rhizobium/Agrobacterium group</taxon>
        <taxon>Rhizobium</taxon>
    </lineage>
</organism>
<dbReference type="PANTHER" id="PTHR34400:SF4">
    <property type="entry name" value="MEMBRANE PROTEIN"/>
    <property type="match status" value="1"/>
</dbReference>
<dbReference type="Gene3D" id="1.20.1260.10">
    <property type="match status" value="1"/>
</dbReference>
<dbReference type="PANTHER" id="PTHR34400">
    <property type="match status" value="1"/>
</dbReference>
<dbReference type="Proteomes" id="UP000283817">
    <property type="component" value="Unassembled WGS sequence"/>
</dbReference>
<proteinExistence type="predicted"/>
<feature type="domain" description="Iminophenyl-pyruvate dimer synthase" evidence="1">
    <location>
        <begin position="16"/>
        <end position="246"/>
    </location>
</feature>
<protein>
    <recommendedName>
        <fullName evidence="1">Iminophenyl-pyruvate dimer synthase domain-containing protein</fullName>
    </recommendedName>
</protein>
<dbReference type="InterPro" id="IPR026820">
    <property type="entry name" value="VioB/RebD_dom"/>
</dbReference>
<dbReference type="InterPro" id="IPR012347">
    <property type="entry name" value="Ferritin-like"/>
</dbReference>
<evidence type="ECO:0000259" key="1">
    <source>
        <dbReference type="Pfam" id="PF12902"/>
    </source>
</evidence>
<dbReference type="InterPro" id="IPR009078">
    <property type="entry name" value="Ferritin-like_SF"/>
</dbReference>
<evidence type="ECO:0000313" key="3">
    <source>
        <dbReference type="Proteomes" id="UP000283817"/>
    </source>
</evidence>
<accession>A0A444HHF2</accession>
<comment type="caution">
    <text evidence="2">The sequence shown here is derived from an EMBL/GenBank/DDBJ whole genome shotgun (WGS) entry which is preliminary data.</text>
</comment>
<dbReference type="AlphaFoldDB" id="A0A444HHF2"/>
<gene>
    <name evidence="2" type="ORF">EHI47_38635</name>
</gene>
<dbReference type="EMBL" id="SBHX01000150">
    <property type="protein sequence ID" value="RWX20768.1"/>
    <property type="molecule type" value="Genomic_DNA"/>
</dbReference>
<dbReference type="Pfam" id="PF12902">
    <property type="entry name" value="Ferritin-like"/>
    <property type="match status" value="1"/>
</dbReference>
<sequence>MDPYGIKTLDELKEFLHRAMQLEHATIPPYLTALYSIKPGVNRDAAQVLRVIVVEEMLHLTIAANILNAIGGTPDLTRPDFAVNYPASLPDGETDFKVSIQAFSREALATFLKIERPARRPEHLAGTGLIQRKNSPHITALGSDPRHEDLHFYSIGEFYSAIADGIKYLEADARRAGTTIFIGDTFRQITSEYYYSGGGELFPVTDLKSALEAIELIMEQGEGDGGGIYDDDEHELAHYYRFDELVKGRYYRKGDQPDHPTGPHLQVDWEGAYPIKPNLKVAEISEGSELREAATDFNTCYGEFLELLTRAYNGQPSLLLEAVPIMFEFGNIIVELIRNPLPGHPGKYSSPTYEIPHSAKQAAVTGQAEAITLRRRSSG</sequence>
<dbReference type="RefSeq" id="WP_128412850.1">
    <property type="nucleotide sequence ID" value="NZ_SBHX01000150.1"/>
</dbReference>
<reference evidence="2 3" key="1">
    <citation type="submission" date="2019-01" db="EMBL/GenBank/DDBJ databases">
        <title>RHIZO-ID as a novel technology for direct rhizobia identification.</title>
        <authorList>
            <person name="De Meyer S.E."/>
        </authorList>
    </citation>
    <scope>NUCLEOTIDE SEQUENCE [LARGE SCALE GENOMIC DNA]</scope>
    <source>
        <strain evidence="2 3">WSM448</strain>
    </source>
</reference>